<dbReference type="Proteomes" id="UP001139981">
    <property type="component" value="Unassembled WGS sequence"/>
</dbReference>
<proteinExistence type="predicted"/>
<comment type="caution">
    <text evidence="1">The sequence shown here is derived from an EMBL/GenBank/DDBJ whole genome shotgun (WGS) entry which is preliminary data.</text>
</comment>
<evidence type="ECO:0000313" key="2">
    <source>
        <dbReference type="Proteomes" id="UP001139981"/>
    </source>
</evidence>
<sequence>MVPDLCPEHMTSKRARGGATYYAHLHTRLPRDILVMHETGFMRFTYFAELALYSNSAWGGQIRKAVVRIPIPVATRVLPENSLLMSARPTPASIVSSPSLYSRASVLVPSISDHLAGRGCSNSSNFSEYAPGCGSVRNAYIPDCAFAADTEDLDSDLSSVKRGRGIAELGNRLQQLIPRKTPNNSPSRGAKGIESPASLSSARKQAFRAVSHGGYIESPASWSVVDLVPPVPARSFNPYQQLSNISGGTHQPVQASQTSLFTPPTPRAVSLSIANSEAVNCSNASMVGASPLRTTRQTNNHQASQPPPPSGLGLTTTGHGGGFSLTFLLSLREFYHVDANSVALDDLVSGLPSSESGNCIIPNAISSHCNGGGNLPKPPYGLNATGAKQWQSSGGGGGSGGTSIRSSMISVSAAVSASERARPKLGHVMTSYRNPSTNQVSTWSAFSSYPQQQQSHGHLSMTPQQHPSRLPVHLRGSSVGGAKHPGCAPSARYSQLSATSVSSNDTACVPNGQLSLPKDLPGHALPELLGEAISESPS</sequence>
<dbReference type="EMBL" id="JANBVB010001374">
    <property type="protein sequence ID" value="KAJ2890392.1"/>
    <property type="molecule type" value="Genomic_DNA"/>
</dbReference>
<name>A0ACC1LZ60_9FUNG</name>
<gene>
    <name evidence="1" type="ORF">IWW38_004160</name>
</gene>
<keyword evidence="2" id="KW-1185">Reference proteome</keyword>
<reference evidence="1" key="1">
    <citation type="submission" date="2022-07" db="EMBL/GenBank/DDBJ databases">
        <title>Phylogenomic reconstructions and comparative analyses of Kickxellomycotina fungi.</title>
        <authorList>
            <person name="Reynolds N.K."/>
            <person name="Stajich J.E."/>
            <person name="Barry K."/>
            <person name="Grigoriev I.V."/>
            <person name="Crous P."/>
            <person name="Smith M.E."/>
        </authorList>
    </citation>
    <scope>NUCLEOTIDE SEQUENCE</scope>
    <source>
        <strain evidence="1">CBS 190363</strain>
    </source>
</reference>
<protein>
    <submittedName>
        <fullName evidence="1">Uncharacterized protein</fullName>
    </submittedName>
</protein>
<evidence type="ECO:0000313" key="1">
    <source>
        <dbReference type="EMBL" id="KAJ2890392.1"/>
    </source>
</evidence>
<accession>A0ACC1LZ60</accession>
<organism evidence="1 2">
    <name type="scientific">Coemansia aciculifera</name>
    <dbReference type="NCBI Taxonomy" id="417176"/>
    <lineage>
        <taxon>Eukaryota</taxon>
        <taxon>Fungi</taxon>
        <taxon>Fungi incertae sedis</taxon>
        <taxon>Zoopagomycota</taxon>
        <taxon>Kickxellomycotina</taxon>
        <taxon>Kickxellomycetes</taxon>
        <taxon>Kickxellales</taxon>
        <taxon>Kickxellaceae</taxon>
        <taxon>Coemansia</taxon>
    </lineage>
</organism>